<comment type="caution">
    <text evidence="13">The sequence shown here is derived from an EMBL/GenBank/DDBJ whole genome shotgun (WGS) entry which is preliminary data.</text>
</comment>
<protein>
    <submittedName>
        <fullName evidence="13">TonB-dependent receptor</fullName>
    </submittedName>
</protein>
<keyword evidence="4" id="KW-0812">Transmembrane</keyword>
<keyword evidence="9" id="KW-0998">Cell outer membrane</keyword>
<evidence type="ECO:0000259" key="11">
    <source>
        <dbReference type="Pfam" id="PF00593"/>
    </source>
</evidence>
<keyword evidence="7 10" id="KW-0472">Membrane</keyword>
<evidence type="ECO:0000313" key="13">
    <source>
        <dbReference type="EMBL" id="OQD42933.1"/>
    </source>
</evidence>
<name>A0A1V6LRW8_9FLAO</name>
<dbReference type="SUPFAM" id="SSF49464">
    <property type="entry name" value="Carboxypeptidase regulatory domain-like"/>
    <property type="match status" value="1"/>
</dbReference>
<dbReference type="AlphaFoldDB" id="A0A1V6LRW8"/>
<evidence type="ECO:0000256" key="2">
    <source>
        <dbReference type="ARBA" id="ARBA00022448"/>
    </source>
</evidence>
<feature type="domain" description="TonB-dependent receptor plug" evidence="12">
    <location>
        <begin position="125"/>
        <end position="222"/>
    </location>
</feature>
<dbReference type="OrthoDB" id="9795928at2"/>
<dbReference type="InterPro" id="IPR012910">
    <property type="entry name" value="Plug_dom"/>
</dbReference>
<keyword evidence="6 10" id="KW-0798">TonB box</keyword>
<dbReference type="Pfam" id="PF13715">
    <property type="entry name" value="CarbopepD_reg_2"/>
    <property type="match status" value="1"/>
</dbReference>
<dbReference type="Proteomes" id="UP000191680">
    <property type="component" value="Unassembled WGS sequence"/>
</dbReference>
<dbReference type="PANTHER" id="PTHR30069">
    <property type="entry name" value="TONB-DEPENDENT OUTER MEMBRANE RECEPTOR"/>
    <property type="match status" value="1"/>
</dbReference>
<proteinExistence type="inferred from homology"/>
<dbReference type="Gene3D" id="2.40.170.20">
    <property type="entry name" value="TonB-dependent receptor, beta-barrel domain"/>
    <property type="match status" value="1"/>
</dbReference>
<dbReference type="EMBL" id="MTBC01000004">
    <property type="protein sequence ID" value="OQD42933.1"/>
    <property type="molecule type" value="Genomic_DNA"/>
</dbReference>
<evidence type="ECO:0000256" key="6">
    <source>
        <dbReference type="ARBA" id="ARBA00023077"/>
    </source>
</evidence>
<dbReference type="InterPro" id="IPR000531">
    <property type="entry name" value="Beta-barrel_TonB"/>
</dbReference>
<evidence type="ECO:0000256" key="10">
    <source>
        <dbReference type="RuleBase" id="RU003357"/>
    </source>
</evidence>
<evidence type="ECO:0000313" key="14">
    <source>
        <dbReference type="Proteomes" id="UP000191680"/>
    </source>
</evidence>
<gene>
    <name evidence="13" type="ORF">BUL40_07510</name>
</gene>
<dbReference type="RefSeq" id="WP_080318731.1">
    <property type="nucleotide sequence ID" value="NZ_MTBC01000004.1"/>
</dbReference>
<keyword evidence="5" id="KW-0732">Signal</keyword>
<dbReference type="Gene3D" id="2.60.40.1120">
    <property type="entry name" value="Carboxypeptidase-like, regulatory domain"/>
    <property type="match status" value="1"/>
</dbReference>
<evidence type="ECO:0000256" key="1">
    <source>
        <dbReference type="ARBA" id="ARBA00004571"/>
    </source>
</evidence>
<organism evidence="13 14">
    <name type="scientific">Croceivirga radicis</name>
    <dbReference type="NCBI Taxonomy" id="1929488"/>
    <lineage>
        <taxon>Bacteria</taxon>
        <taxon>Pseudomonadati</taxon>
        <taxon>Bacteroidota</taxon>
        <taxon>Flavobacteriia</taxon>
        <taxon>Flavobacteriales</taxon>
        <taxon>Flavobacteriaceae</taxon>
        <taxon>Croceivirga</taxon>
    </lineage>
</organism>
<dbReference type="InterPro" id="IPR039426">
    <property type="entry name" value="TonB-dep_rcpt-like"/>
</dbReference>
<reference evidence="13 14" key="1">
    <citation type="submission" date="2016-12" db="EMBL/GenBank/DDBJ databases">
        <authorList>
            <person name="Song W.-J."/>
            <person name="Kurnit D.M."/>
        </authorList>
    </citation>
    <scope>NUCLEOTIDE SEQUENCE [LARGE SCALE GENOMIC DNA]</scope>
    <source>
        <strain evidence="13 14">HSG9</strain>
    </source>
</reference>
<sequence length="799" mass="90625">MRTLVFTIFLLGIVIVGYGQQCSLTLQGTVKDFHDNSYLEGATIVVVATNQYAVTDKNGFYKLENLCPGSIEVEISHISCNTLLQEIELVEDSTKNFNLEHHFEELKEVKVIGDAVHDKTNSGQEASITTSNLEENSAGNLGDILKNISGITTLNTGATISKPAIHGLNGSRVLILNDGVRMQDMEWGDEHAPNVDPNSVGNIRIIKGASALQYGGDAIGGVIVMDQNNYFNKDTLYGKTIVNGITNGRGGNITSTLTKVFENHWHINVNGSYKKLGDQEAPDYILSNTGVQEYGLSFDFGKHGYKQGFNAKYSYFNTEIGILRASHIGSVDDLILAINSDTPLVINDFTHDINNPRQKVNHHLAKLEYYKRFKNLGKIRLQYDFQLNNRKEFDIRRGENADRASVDLELTTHTAGLDIEWINWGKFSLQSGVMGRYQKNFPDPSTQVRRLIPDYKKYDAGLFNILTYNANDNWTLDAGFRYDFSHIDADKFYITTRWEQQGYDEEFGDWVVEDLGNQLLTNPKFDFHNISTTIGAKYAPSNFDSFKVNYALAQRAPNPSELFSDGLHHSASRIELGDLRIKSETSHKIAISKEHDYNHWGYAFEPYYNFINDFILLEPSGVEFTTRGAFPVWSYRQTNLSMFGLDVSTYANWSSKIRTNHLFSIVKAKDTQKDGPVVNIPSARTTNSISYKIEQLNNLELKISSNLVFRQNETPENISVYSPRQDQEVELDINTAPDTYHLLNFSSKIQFKLSDKTRLTTSFMVNNILDTSYRDYLNRQRYFADDLGRNFLLQLKLNY</sequence>
<dbReference type="Gene3D" id="2.170.130.10">
    <property type="entry name" value="TonB-dependent receptor, plug domain"/>
    <property type="match status" value="1"/>
</dbReference>
<evidence type="ECO:0000256" key="3">
    <source>
        <dbReference type="ARBA" id="ARBA00022452"/>
    </source>
</evidence>
<dbReference type="GO" id="GO:0009279">
    <property type="term" value="C:cell outer membrane"/>
    <property type="evidence" value="ECO:0007669"/>
    <property type="project" value="UniProtKB-SubCell"/>
</dbReference>
<evidence type="ECO:0000256" key="9">
    <source>
        <dbReference type="ARBA" id="ARBA00023237"/>
    </source>
</evidence>
<evidence type="ECO:0000256" key="5">
    <source>
        <dbReference type="ARBA" id="ARBA00022729"/>
    </source>
</evidence>
<evidence type="ECO:0000259" key="12">
    <source>
        <dbReference type="Pfam" id="PF07715"/>
    </source>
</evidence>
<evidence type="ECO:0000256" key="7">
    <source>
        <dbReference type="ARBA" id="ARBA00023136"/>
    </source>
</evidence>
<comment type="subcellular location">
    <subcellularLocation>
        <location evidence="1">Cell outer membrane</location>
        <topology evidence="1">Multi-pass membrane protein</topology>
    </subcellularLocation>
</comment>
<keyword evidence="2" id="KW-0813">Transport</keyword>
<dbReference type="InterPro" id="IPR036942">
    <property type="entry name" value="Beta-barrel_TonB_sf"/>
</dbReference>
<evidence type="ECO:0000256" key="4">
    <source>
        <dbReference type="ARBA" id="ARBA00022692"/>
    </source>
</evidence>
<keyword evidence="8 13" id="KW-0675">Receptor</keyword>
<dbReference type="Pfam" id="PF07715">
    <property type="entry name" value="Plug"/>
    <property type="match status" value="1"/>
</dbReference>
<dbReference type="PANTHER" id="PTHR30069:SF29">
    <property type="entry name" value="HEMOGLOBIN AND HEMOGLOBIN-HAPTOGLOBIN-BINDING PROTEIN 1-RELATED"/>
    <property type="match status" value="1"/>
</dbReference>
<feature type="domain" description="TonB-dependent receptor-like beta-barrel" evidence="11">
    <location>
        <begin position="296"/>
        <end position="768"/>
    </location>
</feature>
<keyword evidence="14" id="KW-1185">Reference proteome</keyword>
<dbReference type="SUPFAM" id="SSF56935">
    <property type="entry name" value="Porins"/>
    <property type="match status" value="1"/>
</dbReference>
<dbReference type="GO" id="GO:0044718">
    <property type="term" value="P:siderophore transmembrane transport"/>
    <property type="evidence" value="ECO:0007669"/>
    <property type="project" value="TreeGrafter"/>
</dbReference>
<keyword evidence="3" id="KW-1134">Transmembrane beta strand</keyword>
<dbReference type="InterPro" id="IPR008969">
    <property type="entry name" value="CarboxyPept-like_regulatory"/>
</dbReference>
<accession>A0A1V6LRW8</accession>
<dbReference type="InterPro" id="IPR037066">
    <property type="entry name" value="Plug_dom_sf"/>
</dbReference>
<comment type="similarity">
    <text evidence="10">Belongs to the TonB-dependent receptor family.</text>
</comment>
<dbReference type="GO" id="GO:0015344">
    <property type="term" value="F:siderophore uptake transmembrane transporter activity"/>
    <property type="evidence" value="ECO:0007669"/>
    <property type="project" value="TreeGrafter"/>
</dbReference>
<dbReference type="Pfam" id="PF00593">
    <property type="entry name" value="TonB_dep_Rec_b-barrel"/>
    <property type="match status" value="1"/>
</dbReference>
<evidence type="ECO:0000256" key="8">
    <source>
        <dbReference type="ARBA" id="ARBA00023170"/>
    </source>
</evidence>